<keyword evidence="4 8" id="KW-0812">Transmembrane</keyword>
<feature type="transmembrane region" description="Helical" evidence="8">
    <location>
        <begin position="157"/>
        <end position="174"/>
    </location>
</feature>
<dbReference type="Pfam" id="PF03208">
    <property type="entry name" value="PRA1"/>
    <property type="match status" value="1"/>
</dbReference>
<dbReference type="EMBL" id="CM008051">
    <property type="protein sequence ID" value="PVH36807.1"/>
    <property type="molecule type" value="Genomic_DNA"/>
</dbReference>
<dbReference type="SUPFAM" id="SSF81383">
    <property type="entry name" value="F-box domain"/>
    <property type="match status" value="1"/>
</dbReference>
<dbReference type="Proteomes" id="UP000243499">
    <property type="component" value="Chromosome 6"/>
</dbReference>
<comment type="subcellular location">
    <subcellularLocation>
        <location evidence="2">Membrane</location>
        <topology evidence="2">Multi-pass membrane protein</topology>
    </subcellularLocation>
</comment>
<keyword evidence="6 8" id="KW-0472">Membrane</keyword>
<dbReference type="InterPro" id="IPR004895">
    <property type="entry name" value="Prenylated_rab_accept_PRA1"/>
</dbReference>
<evidence type="ECO:0000256" key="1">
    <source>
        <dbReference type="ARBA" id="ARBA00002501"/>
    </source>
</evidence>
<evidence type="ECO:0000256" key="7">
    <source>
        <dbReference type="SAM" id="MobiDB-lite"/>
    </source>
</evidence>
<gene>
    <name evidence="10" type="ORF">PAHAL_6G172400</name>
</gene>
<dbReference type="InterPro" id="IPR036047">
    <property type="entry name" value="F-box-like_dom_sf"/>
</dbReference>
<comment type="similarity">
    <text evidence="3">Belongs to the PRA1 family.</text>
</comment>
<dbReference type="InterPro" id="IPR001810">
    <property type="entry name" value="F-box_dom"/>
</dbReference>
<proteinExistence type="inferred from homology"/>
<dbReference type="GO" id="GO:0016192">
    <property type="term" value="P:vesicle-mediated transport"/>
    <property type="evidence" value="ECO:0007669"/>
    <property type="project" value="UniProtKB-ARBA"/>
</dbReference>
<dbReference type="PANTHER" id="PTHR34591">
    <property type="entry name" value="OS03G0653100 PROTEIN-RELATED"/>
    <property type="match status" value="1"/>
</dbReference>
<feature type="domain" description="F-box" evidence="9">
    <location>
        <begin position="261"/>
        <end position="308"/>
    </location>
</feature>
<dbReference type="GO" id="GO:0005783">
    <property type="term" value="C:endoplasmic reticulum"/>
    <property type="evidence" value="ECO:0007669"/>
    <property type="project" value="UniProtKB-ARBA"/>
</dbReference>
<evidence type="ECO:0000259" key="9">
    <source>
        <dbReference type="PROSITE" id="PS50181"/>
    </source>
</evidence>
<dbReference type="AlphaFoldDB" id="A0A2T8IGM6"/>
<evidence type="ECO:0000256" key="4">
    <source>
        <dbReference type="ARBA" id="ARBA00022692"/>
    </source>
</evidence>
<evidence type="ECO:0000256" key="8">
    <source>
        <dbReference type="SAM" id="Phobius"/>
    </source>
</evidence>
<organism evidence="10">
    <name type="scientific">Panicum hallii</name>
    <dbReference type="NCBI Taxonomy" id="206008"/>
    <lineage>
        <taxon>Eukaryota</taxon>
        <taxon>Viridiplantae</taxon>
        <taxon>Streptophyta</taxon>
        <taxon>Embryophyta</taxon>
        <taxon>Tracheophyta</taxon>
        <taxon>Spermatophyta</taxon>
        <taxon>Magnoliopsida</taxon>
        <taxon>Liliopsida</taxon>
        <taxon>Poales</taxon>
        <taxon>Poaceae</taxon>
        <taxon>PACMAD clade</taxon>
        <taxon>Panicoideae</taxon>
        <taxon>Panicodae</taxon>
        <taxon>Paniceae</taxon>
        <taxon>Panicinae</taxon>
        <taxon>Panicum</taxon>
        <taxon>Panicum sect. Panicum</taxon>
    </lineage>
</organism>
<feature type="region of interest" description="Disordered" evidence="7">
    <location>
        <begin position="26"/>
        <end position="62"/>
    </location>
</feature>
<evidence type="ECO:0000256" key="5">
    <source>
        <dbReference type="ARBA" id="ARBA00022989"/>
    </source>
</evidence>
<keyword evidence="5 8" id="KW-1133">Transmembrane helix</keyword>
<dbReference type="GO" id="GO:0016020">
    <property type="term" value="C:membrane"/>
    <property type="evidence" value="ECO:0007669"/>
    <property type="project" value="UniProtKB-SubCell"/>
</dbReference>
<evidence type="ECO:0000256" key="6">
    <source>
        <dbReference type="ARBA" id="ARBA00023136"/>
    </source>
</evidence>
<reference evidence="10" key="1">
    <citation type="submission" date="2018-04" db="EMBL/GenBank/DDBJ databases">
        <title>WGS assembly of Panicum hallii.</title>
        <authorList>
            <person name="Lovell J."/>
            <person name="Jenkins J."/>
            <person name="Lowry D."/>
            <person name="Mamidi S."/>
            <person name="Sreedasyam A."/>
            <person name="Weng X."/>
            <person name="Barry K."/>
            <person name="Bonette J."/>
            <person name="Campitelli B."/>
            <person name="Daum C."/>
            <person name="Gordon S."/>
            <person name="Gould B."/>
            <person name="Lipzen A."/>
            <person name="Macqueen A."/>
            <person name="Palacio-Mejia J."/>
            <person name="Plott C."/>
            <person name="Shakirov E."/>
            <person name="Shu S."/>
            <person name="Yoshinaga Y."/>
            <person name="Zane M."/>
            <person name="Rokhsar D."/>
            <person name="Grimwood J."/>
            <person name="Schmutz J."/>
            <person name="Juenger T."/>
        </authorList>
    </citation>
    <scope>NUCLEOTIDE SEQUENCE [LARGE SCALE GENOMIC DNA]</scope>
    <source>
        <strain evidence="10">FIL2</strain>
    </source>
</reference>
<evidence type="ECO:0000256" key="3">
    <source>
        <dbReference type="ARBA" id="ARBA00006483"/>
    </source>
</evidence>
<feature type="transmembrane region" description="Helical" evidence="8">
    <location>
        <begin position="132"/>
        <end position="151"/>
    </location>
</feature>
<dbReference type="SMART" id="SM00256">
    <property type="entry name" value="FBOX"/>
    <property type="match status" value="1"/>
</dbReference>
<dbReference type="Gramene" id="PVH36807">
    <property type="protein sequence ID" value="PVH36807"/>
    <property type="gene ID" value="PAHAL_6G172400"/>
</dbReference>
<protein>
    <recommendedName>
        <fullName evidence="9">F-box domain-containing protein</fullName>
    </recommendedName>
</protein>
<evidence type="ECO:0000313" key="10">
    <source>
        <dbReference type="EMBL" id="PVH36807.1"/>
    </source>
</evidence>
<accession>A0A2T8IGM6</accession>
<dbReference type="PANTHER" id="PTHR34591:SF23">
    <property type="entry name" value="F-BOX DOMAIN-CONTAINING PROTEIN"/>
    <property type="match status" value="1"/>
</dbReference>
<dbReference type="PROSITE" id="PS50181">
    <property type="entry name" value="FBOX"/>
    <property type="match status" value="1"/>
</dbReference>
<evidence type="ECO:0000256" key="2">
    <source>
        <dbReference type="ARBA" id="ARBA00004141"/>
    </source>
</evidence>
<dbReference type="Pfam" id="PF00646">
    <property type="entry name" value="F-box"/>
    <property type="match status" value="1"/>
</dbReference>
<comment type="function">
    <text evidence="1">May be involved in both secretory and endocytic intracellular trafficking in the endosomal/prevacuolar compartments.</text>
</comment>
<sequence>MRSNNKEASKDPKYLPFVFIWSHHPSPPRSQIRQTRPHRDTMAAASPPPLPTSVVPAATPSPSPIPTAVSSADVAAADANPAAARAFVSRLLDSARRALSGARRWAELVDRSALSRPDTLSDATSRLRKNLAYFRANYAAVVALSLAAALLAHPFSLAALLALLAAWCLLYMLLPADAPPLAAFGRTFSDREVLGGLIASSAFVVFLTSVGSLMFSALALGAAVVCAHGAFRVPEDPFLDEPDQAAGSGNQQDEDDDGGSSAAVLLLPDDMLADVLRRLPPRSLAASRCVRKQWCSIIDARRMLRVDLLPLQLDGFFCNPNHLQDRPSFFAPPSTMRRITTCLDDIYDTLGYMSIEDHCNGLLLLGQQMVVNPATRQWATLPAFPSSSSSLLFSRVDDQLLLHVDNQLIVYDPMVSPQHYEVFLIPMLHAINHGEDDDDDDETQHLSADYSADQYWPPSPYTTHVFSSRKWRWEERSFVRQGDPAGTIADMMWRDSGGSLDGQGVYFQGALYVRCRNDSVIRITLSGDKYQMIKSPVSRTRLGEYDLSYLGKSEKGVYSALLRQDGVSCPQCRVWLLNELCGQMEWVLKSNINLQSLEDIPHLQFANKYSKPWTTVDDFNTKDEAPAQDQLDGWDFDDGMVLEITDNKQATTTNWSFGNVFHGFHPYKEIAFFDVSSGVGVVSYHLNTSKVQELGTFHITGLESVFPYTACWMRDLFENN</sequence>
<name>A0A2T8IGM6_9POAL</name>
<feature type="transmembrane region" description="Helical" evidence="8">
    <location>
        <begin position="194"/>
        <end position="225"/>
    </location>
</feature>